<evidence type="ECO:0000259" key="4">
    <source>
        <dbReference type="Pfam" id="PF00004"/>
    </source>
</evidence>
<dbReference type="InterPro" id="IPR003959">
    <property type="entry name" value="ATPase_AAA_core"/>
</dbReference>
<dbReference type="InterPro" id="IPR027417">
    <property type="entry name" value="P-loop_NTPase"/>
</dbReference>
<reference evidence="5" key="1">
    <citation type="submission" date="2013-08" db="EMBL/GenBank/DDBJ databases">
        <authorList>
            <person name="Mendez C."/>
            <person name="Richter M."/>
            <person name="Ferrer M."/>
            <person name="Sanchez J."/>
        </authorList>
    </citation>
    <scope>NUCLEOTIDE SEQUENCE</scope>
</reference>
<keyword evidence="1" id="KW-0235">DNA replication</keyword>
<keyword evidence="2" id="KW-0547">Nucleotide-binding</keyword>
<sequence length="144" mass="16047">MNEIWTEKFRPKSLSDILGQTENIEKLKGFVRARDVPHLIFSGPAGTGKTTAAMALAIELYGDSWKENFLELNASNNRGINVIRGHEDREGKDTGLVSVKDYARLKPSNDLGFKIIFLDEADQLTGDAQAALRRTMEVYSSSTR</sequence>
<dbReference type="GO" id="GO:0003689">
    <property type="term" value="F:DNA clamp loader activity"/>
    <property type="evidence" value="ECO:0007669"/>
    <property type="project" value="TreeGrafter"/>
</dbReference>
<dbReference type="PANTHER" id="PTHR11669">
    <property type="entry name" value="REPLICATION FACTOR C / DNA POLYMERASE III GAMMA-TAU SUBUNIT"/>
    <property type="match status" value="1"/>
</dbReference>
<proteinExistence type="predicted"/>
<protein>
    <submittedName>
        <fullName evidence="5">Replication factor C small subunit</fullName>
    </submittedName>
</protein>
<reference evidence="5" key="2">
    <citation type="journal article" date="2014" name="ISME J.">
        <title>Microbial stratification in low pH oxic and suboxic macroscopic growths along an acid mine drainage.</title>
        <authorList>
            <person name="Mendez-Garcia C."/>
            <person name="Mesa V."/>
            <person name="Sprenger R.R."/>
            <person name="Richter M."/>
            <person name="Diez M.S."/>
            <person name="Solano J."/>
            <person name="Bargiela R."/>
            <person name="Golyshina O.V."/>
            <person name="Manteca A."/>
            <person name="Ramos J.L."/>
            <person name="Gallego J.R."/>
            <person name="Llorente I."/>
            <person name="Martins Dos Santos V.A."/>
            <person name="Jensen O.N."/>
            <person name="Pelaez A.I."/>
            <person name="Sanchez J."/>
            <person name="Ferrer M."/>
        </authorList>
    </citation>
    <scope>NUCLEOTIDE SEQUENCE</scope>
</reference>
<evidence type="ECO:0000256" key="2">
    <source>
        <dbReference type="ARBA" id="ARBA00022741"/>
    </source>
</evidence>
<gene>
    <name evidence="5" type="ORF">B1B_13569</name>
</gene>
<name>T0ZIN1_9ZZZZ</name>
<dbReference type="InterPro" id="IPR050238">
    <property type="entry name" value="DNA_Rep/Repair_Clamp_Loader"/>
</dbReference>
<accession>T0ZIN1</accession>
<evidence type="ECO:0000313" key="5">
    <source>
        <dbReference type="EMBL" id="EQD44307.1"/>
    </source>
</evidence>
<keyword evidence="3" id="KW-0067">ATP-binding</keyword>
<feature type="non-terminal residue" evidence="5">
    <location>
        <position position="144"/>
    </location>
</feature>
<dbReference type="PANTHER" id="PTHR11669:SF20">
    <property type="entry name" value="REPLICATION FACTOR C SUBUNIT 4"/>
    <property type="match status" value="1"/>
</dbReference>
<dbReference type="GO" id="GO:0005663">
    <property type="term" value="C:DNA replication factor C complex"/>
    <property type="evidence" value="ECO:0007669"/>
    <property type="project" value="TreeGrafter"/>
</dbReference>
<dbReference type="GO" id="GO:0006281">
    <property type="term" value="P:DNA repair"/>
    <property type="evidence" value="ECO:0007669"/>
    <property type="project" value="TreeGrafter"/>
</dbReference>
<evidence type="ECO:0000256" key="1">
    <source>
        <dbReference type="ARBA" id="ARBA00022705"/>
    </source>
</evidence>
<dbReference type="GO" id="GO:0005524">
    <property type="term" value="F:ATP binding"/>
    <property type="evidence" value="ECO:0007669"/>
    <property type="project" value="UniProtKB-KW"/>
</dbReference>
<feature type="domain" description="ATPase AAA-type core" evidence="4">
    <location>
        <begin position="39"/>
        <end position="139"/>
    </location>
</feature>
<dbReference type="GO" id="GO:0006261">
    <property type="term" value="P:DNA-templated DNA replication"/>
    <property type="evidence" value="ECO:0007669"/>
    <property type="project" value="TreeGrafter"/>
</dbReference>
<dbReference type="CDD" id="cd00009">
    <property type="entry name" value="AAA"/>
    <property type="match status" value="1"/>
</dbReference>
<dbReference type="SUPFAM" id="SSF52540">
    <property type="entry name" value="P-loop containing nucleoside triphosphate hydrolases"/>
    <property type="match status" value="1"/>
</dbReference>
<dbReference type="Gene3D" id="3.40.50.300">
    <property type="entry name" value="P-loop containing nucleotide triphosphate hydrolases"/>
    <property type="match status" value="1"/>
</dbReference>
<organism evidence="5">
    <name type="scientific">mine drainage metagenome</name>
    <dbReference type="NCBI Taxonomy" id="410659"/>
    <lineage>
        <taxon>unclassified sequences</taxon>
        <taxon>metagenomes</taxon>
        <taxon>ecological metagenomes</taxon>
    </lineage>
</organism>
<dbReference type="GO" id="GO:0016887">
    <property type="term" value="F:ATP hydrolysis activity"/>
    <property type="evidence" value="ECO:0007669"/>
    <property type="project" value="InterPro"/>
</dbReference>
<dbReference type="Pfam" id="PF00004">
    <property type="entry name" value="AAA"/>
    <property type="match status" value="1"/>
</dbReference>
<comment type="caution">
    <text evidence="5">The sequence shown here is derived from an EMBL/GenBank/DDBJ whole genome shotgun (WGS) entry which is preliminary data.</text>
</comment>
<dbReference type="AlphaFoldDB" id="T0ZIN1"/>
<evidence type="ECO:0000256" key="3">
    <source>
        <dbReference type="ARBA" id="ARBA00022840"/>
    </source>
</evidence>
<dbReference type="EMBL" id="AUZY01008936">
    <property type="protein sequence ID" value="EQD44307.1"/>
    <property type="molecule type" value="Genomic_DNA"/>
</dbReference>